<comment type="caution">
    <text evidence="6">Lacks conserved residue(s) required for the propagation of feature annotation.</text>
</comment>
<dbReference type="InterPro" id="IPR000301">
    <property type="entry name" value="Tetraspanin_animals"/>
</dbReference>
<dbReference type="Gene3D" id="1.10.1450.10">
    <property type="entry name" value="Tetraspanin"/>
    <property type="match status" value="1"/>
</dbReference>
<evidence type="ECO:0000313" key="7">
    <source>
        <dbReference type="EMBL" id="VDI18637.1"/>
    </source>
</evidence>
<comment type="similarity">
    <text evidence="2 6">Belongs to the tetraspanin (TM4SF) family.</text>
</comment>
<dbReference type="InterPro" id="IPR008952">
    <property type="entry name" value="Tetraspanin_EC2_sf"/>
</dbReference>
<evidence type="ECO:0000313" key="8">
    <source>
        <dbReference type="Proteomes" id="UP000596742"/>
    </source>
</evidence>
<dbReference type="GO" id="GO:0005886">
    <property type="term" value="C:plasma membrane"/>
    <property type="evidence" value="ECO:0007669"/>
    <property type="project" value="TreeGrafter"/>
</dbReference>
<evidence type="ECO:0000256" key="6">
    <source>
        <dbReference type="RuleBase" id="RU361218"/>
    </source>
</evidence>
<dbReference type="Pfam" id="PF00335">
    <property type="entry name" value="Tetraspanin"/>
    <property type="match status" value="1"/>
</dbReference>
<proteinExistence type="inferred from homology"/>
<reference evidence="7" key="1">
    <citation type="submission" date="2018-11" db="EMBL/GenBank/DDBJ databases">
        <authorList>
            <person name="Alioto T."/>
            <person name="Alioto T."/>
        </authorList>
    </citation>
    <scope>NUCLEOTIDE SEQUENCE</scope>
</reference>
<dbReference type="AlphaFoldDB" id="A0A8B6DHG0"/>
<feature type="transmembrane region" description="Helical" evidence="6">
    <location>
        <begin position="21"/>
        <end position="44"/>
    </location>
</feature>
<sequence>MASSKNIKMGIITSLGRCLVTLLNIFFLIISLVLTAAGVIAFYASDISFIKTMEEKIRESLKLMAENTSTGSAGIDDFSITEFMGGIGMALIISGCCLLILSFFGCCGACCKFKTLIFTYAVIITVLLVAEIIVIILLYAAPDTIIGSIKNVLLESLKGYKGIGSSDATTLGWMFVMEQMKCCGVNSYLDFSTTNTDDWKHPGTITPDLDAPLMCCIEKPTDDTVLATSCARTPLVINEKVKIVMNKQQYVVFGEGCKLLLDPMQTIACIK</sequence>
<accession>A0A8B6DHG0</accession>
<dbReference type="OrthoDB" id="6279736at2759"/>
<dbReference type="Proteomes" id="UP000596742">
    <property type="component" value="Unassembled WGS sequence"/>
</dbReference>
<evidence type="ECO:0000256" key="3">
    <source>
        <dbReference type="ARBA" id="ARBA00022692"/>
    </source>
</evidence>
<protein>
    <recommendedName>
        <fullName evidence="6">Tetraspanin</fullName>
    </recommendedName>
</protein>
<dbReference type="InterPro" id="IPR018499">
    <property type="entry name" value="Tetraspanin/Peripherin"/>
</dbReference>
<evidence type="ECO:0000256" key="5">
    <source>
        <dbReference type="ARBA" id="ARBA00023136"/>
    </source>
</evidence>
<comment type="subcellular location">
    <subcellularLocation>
        <location evidence="1 6">Membrane</location>
        <topology evidence="1 6">Multi-pass membrane protein</topology>
    </subcellularLocation>
</comment>
<evidence type="ECO:0000256" key="2">
    <source>
        <dbReference type="ARBA" id="ARBA00006840"/>
    </source>
</evidence>
<feature type="transmembrane region" description="Helical" evidence="6">
    <location>
        <begin position="83"/>
        <end position="104"/>
    </location>
</feature>
<gene>
    <name evidence="7" type="ORF">MGAL_10B081788</name>
</gene>
<keyword evidence="5 6" id="KW-0472">Membrane</keyword>
<dbReference type="PANTHER" id="PTHR19282">
    <property type="entry name" value="TETRASPANIN"/>
    <property type="match status" value="1"/>
</dbReference>
<organism evidence="7 8">
    <name type="scientific">Mytilus galloprovincialis</name>
    <name type="common">Mediterranean mussel</name>
    <dbReference type="NCBI Taxonomy" id="29158"/>
    <lineage>
        <taxon>Eukaryota</taxon>
        <taxon>Metazoa</taxon>
        <taxon>Spiralia</taxon>
        <taxon>Lophotrochozoa</taxon>
        <taxon>Mollusca</taxon>
        <taxon>Bivalvia</taxon>
        <taxon>Autobranchia</taxon>
        <taxon>Pteriomorphia</taxon>
        <taxon>Mytilida</taxon>
        <taxon>Mytiloidea</taxon>
        <taxon>Mytilidae</taxon>
        <taxon>Mytilinae</taxon>
        <taxon>Mytilus</taxon>
    </lineage>
</organism>
<keyword evidence="3 6" id="KW-0812">Transmembrane</keyword>
<dbReference type="PIRSF" id="PIRSF002419">
    <property type="entry name" value="Tetraspanin"/>
    <property type="match status" value="1"/>
</dbReference>
<keyword evidence="8" id="KW-1185">Reference proteome</keyword>
<dbReference type="EMBL" id="UYJE01003371">
    <property type="protein sequence ID" value="VDI18637.1"/>
    <property type="molecule type" value="Genomic_DNA"/>
</dbReference>
<dbReference type="PANTHER" id="PTHR19282:SF544">
    <property type="entry name" value="TETRASPANIN"/>
    <property type="match status" value="1"/>
</dbReference>
<evidence type="ECO:0000256" key="1">
    <source>
        <dbReference type="ARBA" id="ARBA00004141"/>
    </source>
</evidence>
<evidence type="ECO:0000256" key="4">
    <source>
        <dbReference type="ARBA" id="ARBA00022989"/>
    </source>
</evidence>
<keyword evidence="4 6" id="KW-1133">Transmembrane helix</keyword>
<name>A0A8B6DHG0_MYTGA</name>
<feature type="transmembrane region" description="Helical" evidence="6">
    <location>
        <begin position="116"/>
        <end position="141"/>
    </location>
</feature>
<comment type="caution">
    <text evidence="7">The sequence shown here is derived from an EMBL/GenBank/DDBJ whole genome shotgun (WGS) entry which is preliminary data.</text>
</comment>
<dbReference type="SUPFAM" id="SSF48652">
    <property type="entry name" value="Tetraspanin"/>
    <property type="match status" value="1"/>
</dbReference>